<feature type="domain" description="ABC transporter" evidence="4">
    <location>
        <begin position="36"/>
        <end position="248"/>
    </location>
</feature>
<dbReference type="InterPro" id="IPR032524">
    <property type="entry name" value="ABC_tran_C"/>
</dbReference>
<dbReference type="InterPro" id="IPR003439">
    <property type="entry name" value="ABC_transporter-like_ATP-bd"/>
</dbReference>
<dbReference type="InterPro" id="IPR037118">
    <property type="entry name" value="Val-tRNA_synth_C_sf"/>
</dbReference>
<dbReference type="PANTHER" id="PTHR42855">
    <property type="entry name" value="ABC TRANSPORTER ATP-BINDING SUBUNIT"/>
    <property type="match status" value="1"/>
</dbReference>
<proteinExistence type="predicted"/>
<evidence type="ECO:0000259" key="4">
    <source>
        <dbReference type="PROSITE" id="PS50893"/>
    </source>
</evidence>
<protein>
    <submittedName>
        <fullName evidence="5">ABC-F family ATP-binding cassette domain-containing protein</fullName>
    </submittedName>
</protein>
<organism evidence="5 6">
    <name type="scientific">Actinoallomurus spadix</name>
    <dbReference type="NCBI Taxonomy" id="79912"/>
    <lineage>
        <taxon>Bacteria</taxon>
        <taxon>Bacillati</taxon>
        <taxon>Actinomycetota</taxon>
        <taxon>Actinomycetes</taxon>
        <taxon>Streptosporangiales</taxon>
        <taxon>Thermomonosporaceae</taxon>
        <taxon>Actinoallomurus</taxon>
    </lineage>
</organism>
<dbReference type="Proteomes" id="UP001501822">
    <property type="component" value="Unassembled WGS sequence"/>
</dbReference>
<name>A0ABN0X5L9_9ACTN</name>
<dbReference type="SUPFAM" id="SSF52540">
    <property type="entry name" value="P-loop containing nucleoside triphosphate hydrolases"/>
    <property type="match status" value="2"/>
</dbReference>
<evidence type="ECO:0000256" key="3">
    <source>
        <dbReference type="SAM" id="MobiDB-lite"/>
    </source>
</evidence>
<dbReference type="PROSITE" id="PS00211">
    <property type="entry name" value="ABC_TRANSPORTER_1"/>
    <property type="match status" value="2"/>
</dbReference>
<dbReference type="Gene3D" id="1.10.287.380">
    <property type="entry name" value="Valyl-tRNA synthetase, C-terminal domain"/>
    <property type="match status" value="1"/>
</dbReference>
<dbReference type="InterPro" id="IPR051309">
    <property type="entry name" value="ABCF_ATPase"/>
</dbReference>
<dbReference type="InterPro" id="IPR003593">
    <property type="entry name" value="AAA+_ATPase"/>
</dbReference>
<dbReference type="CDD" id="cd03221">
    <property type="entry name" value="ABCF_EF-3"/>
    <property type="match status" value="1"/>
</dbReference>
<keyword evidence="2 5" id="KW-0067">ATP-binding</keyword>
<dbReference type="Gene3D" id="3.40.50.300">
    <property type="entry name" value="P-loop containing nucleotide triphosphate hydrolases"/>
    <property type="match status" value="2"/>
</dbReference>
<dbReference type="SMART" id="SM00382">
    <property type="entry name" value="AAA"/>
    <property type="match status" value="2"/>
</dbReference>
<dbReference type="PANTHER" id="PTHR42855:SF1">
    <property type="entry name" value="ABC TRANSPORTER DOMAIN-CONTAINING PROTEIN"/>
    <property type="match status" value="1"/>
</dbReference>
<sequence length="610" mass="67554">MHGRCWGRLIYERPPADARRVGCGGATNLGGVVNLINVEGLGKAYGPVPLLDDVSLGVSAGDRIGVVGRNGGGKSTLVSLLAGRIEPDSGRVTHTRGLRLGFLTQRDEFPDGATVRSVVFGDRAEHEWAGDARARDILAGLLPGVSLDTPIRGMSGGERRRVALARLLVPETDLLVLDEPTNHLDIEAIAWLAGHLKDRTLIVVTHDRWFLDEVTDRTWEVADGQVHRYEGGYSAYVLAKAERARIAASTEEKRRNLLRKELAWLRRGPQARTSKPKFRVDAANALIADEPPARDTVELVRFATARLGKTVYDVEDVTVRVGDRTLFERLTWQLGPGDRVGVVGVNGSGKTTLLRLLEGTVAPSAGRVIRGKTVQLAHLSQELGELDPARRVLESVEEIKRRISLGKREFSASQMLERFGFRGDAQWTPVGDLSGGERRRLQLLRLLMAEPNVLLLDEPTNDLDIETLTELEDLLDGWPGSLVLVSHDRYFLERVSDHVVALLGDGRLALLPGGVDEYLDRRRRAEPEPRPVRAAAEPKPAKNSWQAKKELDRLERRIEKLGGREAELHELMAAHATDHEKLLELDAELKSVRAEREETEEQWLVLADEG</sequence>
<evidence type="ECO:0000313" key="6">
    <source>
        <dbReference type="Proteomes" id="UP001501822"/>
    </source>
</evidence>
<reference evidence="5 6" key="1">
    <citation type="journal article" date="2019" name="Int. J. Syst. Evol. Microbiol.">
        <title>The Global Catalogue of Microorganisms (GCM) 10K type strain sequencing project: providing services to taxonomists for standard genome sequencing and annotation.</title>
        <authorList>
            <consortium name="The Broad Institute Genomics Platform"/>
            <consortium name="The Broad Institute Genome Sequencing Center for Infectious Disease"/>
            <person name="Wu L."/>
            <person name="Ma J."/>
        </authorList>
    </citation>
    <scope>NUCLEOTIDE SEQUENCE [LARGE SCALE GENOMIC DNA]</scope>
    <source>
        <strain evidence="5 6">JCM 3146</strain>
    </source>
</reference>
<gene>
    <name evidence="5" type="ORF">GCM10010151_51430</name>
</gene>
<dbReference type="Pfam" id="PF16326">
    <property type="entry name" value="ABC_tran_CTD"/>
    <property type="match status" value="1"/>
</dbReference>
<keyword evidence="6" id="KW-1185">Reference proteome</keyword>
<dbReference type="PROSITE" id="PS50893">
    <property type="entry name" value="ABC_TRANSPORTER_2"/>
    <property type="match status" value="2"/>
</dbReference>
<dbReference type="Pfam" id="PF00005">
    <property type="entry name" value="ABC_tran"/>
    <property type="match status" value="2"/>
</dbReference>
<dbReference type="InterPro" id="IPR027417">
    <property type="entry name" value="P-loop_NTPase"/>
</dbReference>
<feature type="region of interest" description="Disordered" evidence="3">
    <location>
        <begin position="524"/>
        <end position="546"/>
    </location>
</feature>
<dbReference type="InterPro" id="IPR032781">
    <property type="entry name" value="ABC_tran_Xtn"/>
</dbReference>
<keyword evidence="1" id="KW-0547">Nucleotide-binding</keyword>
<dbReference type="EMBL" id="BAAABM010000047">
    <property type="protein sequence ID" value="GAA0355537.1"/>
    <property type="molecule type" value="Genomic_DNA"/>
</dbReference>
<dbReference type="GO" id="GO:0005524">
    <property type="term" value="F:ATP binding"/>
    <property type="evidence" value="ECO:0007669"/>
    <property type="project" value="UniProtKB-KW"/>
</dbReference>
<comment type="caution">
    <text evidence="5">The sequence shown here is derived from an EMBL/GenBank/DDBJ whole genome shotgun (WGS) entry which is preliminary data.</text>
</comment>
<evidence type="ECO:0000256" key="1">
    <source>
        <dbReference type="ARBA" id="ARBA00022741"/>
    </source>
</evidence>
<evidence type="ECO:0000313" key="5">
    <source>
        <dbReference type="EMBL" id="GAA0355537.1"/>
    </source>
</evidence>
<feature type="domain" description="ABC transporter" evidence="4">
    <location>
        <begin position="312"/>
        <end position="538"/>
    </location>
</feature>
<accession>A0ABN0X5L9</accession>
<dbReference type="Pfam" id="PF12848">
    <property type="entry name" value="ABC_tran_Xtn"/>
    <property type="match status" value="1"/>
</dbReference>
<dbReference type="InterPro" id="IPR017871">
    <property type="entry name" value="ABC_transporter-like_CS"/>
</dbReference>
<evidence type="ECO:0000256" key="2">
    <source>
        <dbReference type="ARBA" id="ARBA00022840"/>
    </source>
</evidence>